<protein>
    <submittedName>
        <fullName evidence="2">Protein SUPPRESSOR OF PHYA-105 1</fullName>
    </submittedName>
</protein>
<sequence length="990" mass="107921">MELSLDELRDGCVGLPCFVVVLVEDCDARASGDSALSFPLCAEWLATTVHRLGVDSFGKGGRVGDARASGDSSLSFPLCVEWLATTVHRLGVDAFGKGGRVGETQVLQLVVVLTQLVVPQEVVEYPSSSTRPDTGKSVTVKAGSFDAVTHKRFLMMTAINGGVKINWGRLLFNIFKDMVTPGSRQARGYAVKIYILLKNVPNFDLGDSKEFPPLKVSTARTVGRYISINDKISVEEVEDVGDVSRLKKTPVKRAVSKKRPATAAAALVVKKKRTLNGKAAPSNENLELVSVAHEAVPLQVIKPIIAAPLRPNEKRQRGKRDVWDYVDSIIQQILEDTAQLEIDMGDTDEMVVGGPTIQTSDDFISGDFQLVTSEADRMIGVENDPDEERRTDDESMTLEEILSKIPAGSSLPSTTGFFGYRSPSFGQTVGSSFVCVRRAKGVDIGTRSVRPGFLFYRLLETSAVGSCVCWFGKLLVSTGFVGGQLLVLVPVVASAIYRKTWSSNCGINSILSKYFQPFVPYLSNPRTLFSRELSGDFPSFPVVVLLVRGRAAIPHSHLPAGIVATMRRVVNYHSSWAKQQQVELFDASGNPGSTAGHGFNPAGGAPGDTLPTVIEFFKLLKKRWADICLEAAEFFVSGTLLPVGSLNFCRALTAVEPAQDFGFRRPTVTSWGWSQLCTTFFRYSLFGGLQAVDISNFLSVLIPVRPVLRDANILDTVVQRAPVFLLTDTSTQEDPIVQMDIDQHPDSPLTSADSSLHFNANDIPTEEDSSGHQLILPYTATPTTTDIAASFAQLRASIDQVQFEQIRQKDDIDKLKDILLMHIRDLEKQFSDRFDQQDFSYRVLLNSIRQEIHDQKTLLSLDFLKSQKRISQVAAVATSLTDVQNDVQDTKDAFFHQLLPESSGFLAGFVVAQFKLPCGSSFPLFFGVSCIAPAFYSLLFISVVLLLSVLGFNPMSLRGLVCFFVALFSGNPGSTAGRGFNPAGGAPGGG</sequence>
<proteinExistence type="predicted"/>
<gene>
    <name evidence="2" type="ORF">F511_19260</name>
</gene>
<dbReference type="AlphaFoldDB" id="A0A2Z7B6B6"/>
<evidence type="ECO:0000313" key="2">
    <source>
        <dbReference type="EMBL" id="KZV30034.1"/>
    </source>
</evidence>
<organism evidence="2 3">
    <name type="scientific">Dorcoceras hygrometricum</name>
    <dbReference type="NCBI Taxonomy" id="472368"/>
    <lineage>
        <taxon>Eukaryota</taxon>
        <taxon>Viridiplantae</taxon>
        <taxon>Streptophyta</taxon>
        <taxon>Embryophyta</taxon>
        <taxon>Tracheophyta</taxon>
        <taxon>Spermatophyta</taxon>
        <taxon>Magnoliopsida</taxon>
        <taxon>eudicotyledons</taxon>
        <taxon>Gunneridae</taxon>
        <taxon>Pentapetalae</taxon>
        <taxon>asterids</taxon>
        <taxon>lamiids</taxon>
        <taxon>Lamiales</taxon>
        <taxon>Gesneriaceae</taxon>
        <taxon>Didymocarpoideae</taxon>
        <taxon>Trichosporeae</taxon>
        <taxon>Loxocarpinae</taxon>
        <taxon>Dorcoceras</taxon>
    </lineage>
</organism>
<keyword evidence="1" id="KW-0812">Transmembrane</keyword>
<dbReference type="EMBL" id="KV008763">
    <property type="protein sequence ID" value="KZV30034.1"/>
    <property type="molecule type" value="Genomic_DNA"/>
</dbReference>
<reference evidence="2 3" key="1">
    <citation type="journal article" date="2015" name="Proc. Natl. Acad. Sci. U.S.A.">
        <title>The resurrection genome of Boea hygrometrica: A blueprint for survival of dehydration.</title>
        <authorList>
            <person name="Xiao L."/>
            <person name="Yang G."/>
            <person name="Zhang L."/>
            <person name="Yang X."/>
            <person name="Zhao S."/>
            <person name="Ji Z."/>
            <person name="Zhou Q."/>
            <person name="Hu M."/>
            <person name="Wang Y."/>
            <person name="Chen M."/>
            <person name="Xu Y."/>
            <person name="Jin H."/>
            <person name="Xiao X."/>
            <person name="Hu G."/>
            <person name="Bao F."/>
            <person name="Hu Y."/>
            <person name="Wan P."/>
            <person name="Li L."/>
            <person name="Deng X."/>
            <person name="Kuang T."/>
            <person name="Xiang C."/>
            <person name="Zhu J.K."/>
            <person name="Oliver M.J."/>
            <person name="He Y."/>
        </authorList>
    </citation>
    <scope>NUCLEOTIDE SEQUENCE [LARGE SCALE GENOMIC DNA]</scope>
    <source>
        <strain evidence="3">cv. XS01</strain>
    </source>
</reference>
<evidence type="ECO:0000313" key="3">
    <source>
        <dbReference type="Proteomes" id="UP000250235"/>
    </source>
</evidence>
<dbReference type="Proteomes" id="UP000250235">
    <property type="component" value="Unassembled WGS sequence"/>
</dbReference>
<keyword evidence="1" id="KW-0472">Membrane</keyword>
<feature type="transmembrane region" description="Helical" evidence="1">
    <location>
        <begin position="924"/>
        <end position="950"/>
    </location>
</feature>
<name>A0A2Z7B6B6_9LAMI</name>
<keyword evidence="1" id="KW-1133">Transmembrane helix</keyword>
<evidence type="ECO:0000256" key="1">
    <source>
        <dbReference type="SAM" id="Phobius"/>
    </source>
</evidence>
<keyword evidence="3" id="KW-1185">Reference proteome</keyword>
<accession>A0A2Z7B6B6</accession>